<dbReference type="SUPFAM" id="SSF53756">
    <property type="entry name" value="UDP-Glycosyltransferase/glycogen phosphorylase"/>
    <property type="match status" value="1"/>
</dbReference>
<accession>A0A9X2WR00</accession>
<name>A0A9X2WR00_9GAMM</name>
<gene>
    <name evidence="1" type="ORF">NE536_00370</name>
</gene>
<evidence type="ECO:0008006" key="3">
    <source>
        <dbReference type="Google" id="ProtNLM"/>
    </source>
</evidence>
<evidence type="ECO:0000313" key="2">
    <source>
        <dbReference type="Proteomes" id="UP001155604"/>
    </source>
</evidence>
<protein>
    <recommendedName>
        <fullName evidence="3">Glycosyltransferase</fullName>
    </recommendedName>
</protein>
<reference evidence="1" key="1">
    <citation type="journal article" date="2023" name="Int. J. Syst. Evol. Microbiol.">
        <title>&lt;i&gt;Shewanella septentrionalis&lt;/i&gt; sp. nov. and &lt;i&gt;Shewanella holmiensis&lt;/i&gt; sp. nov., isolated from Baltic Sea water and sediments.</title>
        <authorList>
            <person name="Martin-Rodriguez A.J."/>
            <person name="Thorell K."/>
            <person name="Joffre E."/>
            <person name="Jensie-Markopoulos S."/>
            <person name="Moore E.R.B."/>
            <person name="Sjoling A."/>
        </authorList>
    </citation>
    <scope>NUCLEOTIDE SEQUENCE</scope>
    <source>
        <strain evidence="1">SP1W3</strain>
    </source>
</reference>
<keyword evidence="2" id="KW-1185">Reference proteome</keyword>
<evidence type="ECO:0000313" key="1">
    <source>
        <dbReference type="EMBL" id="MCT7943830.1"/>
    </source>
</evidence>
<sequence>MKNLLVVDTTWPMNTRTERFTNTFKSKFNCIVCAWNRGRGGKTYPEESYILETNTGYGNPLRKLLILPLFLLHIIKVYKKCRPDVILASHWDSLFLVLLAKVIVRGDALIVYDCLDLPTSRNKIILKFLHWLERKMLRSVDLTIYASRFFGQLYDGNNSSITFENYPPKTLCDKNIEPPSWFQSVLDFDSDTLNLSWIGVVRYPEVLMSLLKFIKQTSRYRLLVFGDGPSLKYMQDLVGDMCICDKVFFFGRYNNNQLKYIYDVSDLVWAAYPTNDYNTRYAISNKYFECSLFSTVPIISAGTMMSKHREIDSSIIFVDESSVDDIFEKLERYDFGKKFKKYEIELFWECQEYKLFEAFNDMSLKKEKFNVS</sequence>
<dbReference type="AlphaFoldDB" id="A0A9X2WR00"/>
<dbReference type="RefSeq" id="WP_261271435.1">
    <property type="nucleotide sequence ID" value="NZ_JAMTCC010000001.1"/>
</dbReference>
<dbReference type="Gene3D" id="3.40.50.2000">
    <property type="entry name" value="Glycogen Phosphorylase B"/>
    <property type="match status" value="2"/>
</dbReference>
<proteinExistence type="predicted"/>
<organism evidence="1 2">
    <name type="scientific">Shewanella septentrionalis</name>
    <dbReference type="NCBI Taxonomy" id="2952223"/>
    <lineage>
        <taxon>Bacteria</taxon>
        <taxon>Pseudomonadati</taxon>
        <taxon>Pseudomonadota</taxon>
        <taxon>Gammaproteobacteria</taxon>
        <taxon>Alteromonadales</taxon>
        <taxon>Shewanellaceae</taxon>
        <taxon>Shewanella</taxon>
    </lineage>
</organism>
<dbReference type="Proteomes" id="UP001155604">
    <property type="component" value="Unassembled WGS sequence"/>
</dbReference>
<dbReference type="EMBL" id="JAMTCC010000001">
    <property type="protein sequence ID" value="MCT7943830.1"/>
    <property type="molecule type" value="Genomic_DNA"/>
</dbReference>
<comment type="caution">
    <text evidence="1">The sequence shown here is derived from an EMBL/GenBank/DDBJ whole genome shotgun (WGS) entry which is preliminary data.</text>
</comment>